<keyword evidence="3" id="KW-0456">Lyase</keyword>
<dbReference type="Proteomes" id="UP000315724">
    <property type="component" value="Chromosome"/>
</dbReference>
<evidence type="ECO:0000256" key="2">
    <source>
        <dbReference type="PIRSR" id="PIRSR601765-1"/>
    </source>
</evidence>
<keyword evidence="2" id="KW-0479">Metal-binding</keyword>
<dbReference type="Pfam" id="PF00484">
    <property type="entry name" value="Pro_CA"/>
    <property type="match status" value="1"/>
</dbReference>
<evidence type="ECO:0000256" key="1">
    <source>
        <dbReference type="ARBA" id="ARBA00006217"/>
    </source>
</evidence>
<dbReference type="KEGG" id="tpol:Mal48_31020"/>
<name>A0A517QQD7_9PLAN</name>
<feature type="binding site" evidence="2">
    <location>
        <position position="160"/>
    </location>
    <ligand>
        <name>Zn(2+)</name>
        <dbReference type="ChEBI" id="CHEBI:29105"/>
    </ligand>
</feature>
<dbReference type="PANTHER" id="PTHR11002">
    <property type="entry name" value="CARBONIC ANHYDRASE"/>
    <property type="match status" value="1"/>
</dbReference>
<sequence length="256" mass="28107">MTRMLHFSNRLVIGGLLCVLFFGCTQKPSDSTRTDDQGSATTLDVTPRIERVLTREERDQLTPDDVIKILKEGNQRFVSGTLTSRDHSQQARKAALGQHPKAVILSCLDSRIPVEDAFDRGIGDVFVARVAGNFENTDILGSMEFGCKVVGAKLILVLGHEHCGAIKGAIDNVELGNITAMLSNIRPAVEHFADYKGEKTGENDEFVHMVTEQNVRMTMANIRAKSPILNEMVSNGELKIVGGIYNMETGTVTFLE</sequence>
<dbReference type="InterPro" id="IPR001765">
    <property type="entry name" value="Carbonic_anhydrase"/>
</dbReference>
<dbReference type="NCBIfam" id="NF011765">
    <property type="entry name" value="PRK15219.1"/>
    <property type="match status" value="1"/>
</dbReference>
<dbReference type="PROSITE" id="PS51257">
    <property type="entry name" value="PROKAR_LIPOPROTEIN"/>
    <property type="match status" value="1"/>
</dbReference>
<keyword evidence="4" id="KW-1185">Reference proteome</keyword>
<dbReference type="AlphaFoldDB" id="A0A517QQD7"/>
<evidence type="ECO:0000313" key="3">
    <source>
        <dbReference type="EMBL" id="QDT33846.1"/>
    </source>
</evidence>
<dbReference type="EC" id="4.2.1.1" evidence="3"/>
<feature type="binding site" evidence="2">
    <location>
        <position position="109"/>
    </location>
    <ligand>
        <name>Zn(2+)</name>
        <dbReference type="ChEBI" id="CHEBI:29105"/>
    </ligand>
</feature>
<dbReference type="SMART" id="SM00947">
    <property type="entry name" value="Pro_CA"/>
    <property type="match status" value="1"/>
</dbReference>
<organism evidence="3 4">
    <name type="scientific">Thalassoglobus polymorphus</name>
    <dbReference type="NCBI Taxonomy" id="2527994"/>
    <lineage>
        <taxon>Bacteria</taxon>
        <taxon>Pseudomonadati</taxon>
        <taxon>Planctomycetota</taxon>
        <taxon>Planctomycetia</taxon>
        <taxon>Planctomycetales</taxon>
        <taxon>Planctomycetaceae</taxon>
        <taxon>Thalassoglobus</taxon>
    </lineage>
</organism>
<feature type="binding site" evidence="2">
    <location>
        <position position="163"/>
    </location>
    <ligand>
        <name>Zn(2+)</name>
        <dbReference type="ChEBI" id="CHEBI:29105"/>
    </ligand>
</feature>
<reference evidence="3 4" key="1">
    <citation type="submission" date="2019-02" db="EMBL/GenBank/DDBJ databases">
        <title>Deep-cultivation of Planctomycetes and their phenomic and genomic characterization uncovers novel biology.</title>
        <authorList>
            <person name="Wiegand S."/>
            <person name="Jogler M."/>
            <person name="Boedeker C."/>
            <person name="Pinto D."/>
            <person name="Vollmers J."/>
            <person name="Rivas-Marin E."/>
            <person name="Kohn T."/>
            <person name="Peeters S.H."/>
            <person name="Heuer A."/>
            <person name="Rast P."/>
            <person name="Oberbeckmann S."/>
            <person name="Bunk B."/>
            <person name="Jeske O."/>
            <person name="Meyerdierks A."/>
            <person name="Storesund J.E."/>
            <person name="Kallscheuer N."/>
            <person name="Luecker S."/>
            <person name="Lage O.M."/>
            <person name="Pohl T."/>
            <person name="Merkel B.J."/>
            <person name="Hornburger P."/>
            <person name="Mueller R.-W."/>
            <person name="Bruemmer F."/>
            <person name="Labrenz M."/>
            <person name="Spormann A.M."/>
            <person name="Op den Camp H."/>
            <person name="Overmann J."/>
            <person name="Amann R."/>
            <person name="Jetten M.S.M."/>
            <person name="Mascher T."/>
            <person name="Medema M.H."/>
            <person name="Devos D.P."/>
            <person name="Kaster A.-K."/>
            <person name="Ovreas L."/>
            <person name="Rohde M."/>
            <person name="Galperin M.Y."/>
            <person name="Jogler C."/>
        </authorList>
    </citation>
    <scope>NUCLEOTIDE SEQUENCE [LARGE SCALE GENOMIC DNA]</scope>
    <source>
        <strain evidence="3 4">Mal48</strain>
    </source>
</reference>
<comment type="cofactor">
    <cofactor evidence="2">
        <name>Zn(2+)</name>
        <dbReference type="ChEBI" id="CHEBI:29105"/>
    </cofactor>
    <text evidence="2">Binds 1 zinc ion per subunit.</text>
</comment>
<dbReference type="GO" id="GO:0004089">
    <property type="term" value="F:carbonate dehydratase activity"/>
    <property type="evidence" value="ECO:0007669"/>
    <property type="project" value="UniProtKB-EC"/>
</dbReference>
<protein>
    <submittedName>
        <fullName evidence="3">Carbonic anhydrase 2</fullName>
        <ecNumber evidence="3">4.2.1.1</ecNumber>
    </submittedName>
</protein>
<dbReference type="Gene3D" id="3.40.1050.10">
    <property type="entry name" value="Carbonic anhydrase"/>
    <property type="match status" value="1"/>
</dbReference>
<feature type="binding site" evidence="2">
    <location>
        <position position="107"/>
    </location>
    <ligand>
        <name>Zn(2+)</name>
        <dbReference type="ChEBI" id="CHEBI:29105"/>
    </ligand>
</feature>
<keyword evidence="2" id="KW-0862">Zinc</keyword>
<evidence type="ECO:0000313" key="4">
    <source>
        <dbReference type="Proteomes" id="UP000315724"/>
    </source>
</evidence>
<gene>
    <name evidence="3" type="primary">mtcA2</name>
    <name evidence="3" type="ORF">Mal48_31020</name>
</gene>
<dbReference type="CDD" id="cd03378">
    <property type="entry name" value="beta_CA_cladeC"/>
    <property type="match status" value="1"/>
</dbReference>
<dbReference type="GO" id="GO:0008270">
    <property type="term" value="F:zinc ion binding"/>
    <property type="evidence" value="ECO:0007669"/>
    <property type="project" value="InterPro"/>
</dbReference>
<dbReference type="EMBL" id="CP036267">
    <property type="protein sequence ID" value="QDT33846.1"/>
    <property type="molecule type" value="Genomic_DNA"/>
</dbReference>
<dbReference type="PANTHER" id="PTHR11002:SF79">
    <property type="entry name" value="CARBONIC ANHYDRASE 2"/>
    <property type="match status" value="1"/>
</dbReference>
<comment type="similarity">
    <text evidence="1">Belongs to the beta-class carbonic anhydrase family.</text>
</comment>
<dbReference type="SUPFAM" id="SSF53056">
    <property type="entry name" value="beta-carbonic anhydrase, cab"/>
    <property type="match status" value="1"/>
</dbReference>
<dbReference type="InterPro" id="IPR036874">
    <property type="entry name" value="Carbonic_anhydrase_sf"/>
</dbReference>
<accession>A0A517QQD7</accession>
<proteinExistence type="inferred from homology"/>